<dbReference type="Gene3D" id="3.40.50.300">
    <property type="entry name" value="P-loop containing nucleotide triphosphate hydrolases"/>
    <property type="match status" value="2"/>
</dbReference>
<sequence length="500" mass="55618">MTTTNRINGLHGREHNVSMGTWWDKLCASDMFKYMPEDETADLRQRGAEYKSCLTSDAVSYIAPTPMSLHRLRPLSIYQDESSKWSAADVKAYRIANEITVTGRAVPKPISRLAEVDIPDHVTEGAEALDYCPLTAVQSQCWPIALAGRDLLAVIYGQSGENSRSYLIPAIVHVISQPTPQPVNGPCVLVLVPTRQSSVQVHRQVTDFEKYATVHSLCLCSGDWKERQLKRLSKASFQIWIATPSRLLSFIENGKVSLTSTCTFLVLDEVDTMLAVGFEKKLRTIASLVGPTRQTLMFTASRPTALIHIAEDLLEDYVQVGFGQSKIVENVEHFVVFCEKTEKMKRLVALLDDVVNEKDDKVIVFAGNKRSVEEIVSELRLRGRLAMSIHGTKSRLEREWALDGLRSGVASVLVMTDVMTQRVVDVGAVHCIVNYENPASGDVYASRVSYASRCQSSGSVYTFLAPDDTRNARELISYLVDAGKEVHPRLRAIAKGTPFY</sequence>
<evidence type="ECO:0000256" key="2">
    <source>
        <dbReference type="ARBA" id="ARBA00022741"/>
    </source>
</evidence>
<dbReference type="AlphaFoldDB" id="A0A9J6EN53"/>
<evidence type="ECO:0000313" key="9">
    <source>
        <dbReference type="Proteomes" id="UP000821866"/>
    </source>
</evidence>
<keyword evidence="4" id="KW-0347">Helicase</keyword>
<evidence type="ECO:0000259" key="6">
    <source>
        <dbReference type="PROSITE" id="PS51192"/>
    </source>
</evidence>
<dbReference type="SUPFAM" id="SSF52540">
    <property type="entry name" value="P-loop containing nucleoside triphosphate hydrolases"/>
    <property type="match status" value="1"/>
</dbReference>
<protein>
    <recommendedName>
        <fullName evidence="1">RNA helicase</fullName>
        <ecNumber evidence="1">3.6.4.13</ecNumber>
    </recommendedName>
</protein>
<dbReference type="PANTHER" id="PTHR47958">
    <property type="entry name" value="ATP-DEPENDENT RNA HELICASE DBP3"/>
    <property type="match status" value="1"/>
</dbReference>
<proteinExistence type="predicted"/>
<dbReference type="PROSITE" id="PS51192">
    <property type="entry name" value="HELICASE_ATP_BIND_1"/>
    <property type="match status" value="1"/>
</dbReference>
<feature type="domain" description="Helicase C-terminal" evidence="7">
    <location>
        <begin position="346"/>
        <end position="494"/>
    </location>
</feature>
<dbReference type="GO" id="GO:0003724">
    <property type="term" value="F:RNA helicase activity"/>
    <property type="evidence" value="ECO:0007669"/>
    <property type="project" value="UniProtKB-EC"/>
</dbReference>
<dbReference type="GO" id="GO:0003676">
    <property type="term" value="F:nucleic acid binding"/>
    <property type="evidence" value="ECO:0007669"/>
    <property type="project" value="InterPro"/>
</dbReference>
<evidence type="ECO:0000256" key="1">
    <source>
        <dbReference type="ARBA" id="ARBA00012552"/>
    </source>
</evidence>
<dbReference type="Proteomes" id="UP000821866">
    <property type="component" value="Chromosome 11"/>
</dbReference>
<keyword evidence="5" id="KW-0067">ATP-binding</keyword>
<comment type="caution">
    <text evidence="8">The sequence shown here is derived from an EMBL/GenBank/DDBJ whole genome shotgun (WGS) entry which is preliminary data.</text>
</comment>
<keyword evidence="2" id="KW-0547">Nucleotide-binding</keyword>
<organism evidence="8 9">
    <name type="scientific">Rhipicephalus microplus</name>
    <name type="common">Cattle tick</name>
    <name type="synonym">Boophilus microplus</name>
    <dbReference type="NCBI Taxonomy" id="6941"/>
    <lineage>
        <taxon>Eukaryota</taxon>
        <taxon>Metazoa</taxon>
        <taxon>Ecdysozoa</taxon>
        <taxon>Arthropoda</taxon>
        <taxon>Chelicerata</taxon>
        <taxon>Arachnida</taxon>
        <taxon>Acari</taxon>
        <taxon>Parasitiformes</taxon>
        <taxon>Ixodida</taxon>
        <taxon>Ixodoidea</taxon>
        <taxon>Ixodidae</taxon>
        <taxon>Rhipicephalinae</taxon>
        <taxon>Rhipicephalus</taxon>
        <taxon>Boophilus</taxon>
    </lineage>
</organism>
<dbReference type="InterPro" id="IPR001650">
    <property type="entry name" value="Helicase_C-like"/>
</dbReference>
<dbReference type="GO" id="GO:0005524">
    <property type="term" value="F:ATP binding"/>
    <property type="evidence" value="ECO:0007669"/>
    <property type="project" value="UniProtKB-KW"/>
</dbReference>
<feature type="domain" description="Helicase ATP-binding" evidence="6">
    <location>
        <begin position="166"/>
        <end position="320"/>
    </location>
</feature>
<dbReference type="InterPro" id="IPR011545">
    <property type="entry name" value="DEAD/DEAH_box_helicase_dom"/>
</dbReference>
<dbReference type="EMBL" id="JABSTU010000003">
    <property type="protein sequence ID" value="KAH8035947.1"/>
    <property type="molecule type" value="Genomic_DNA"/>
</dbReference>
<evidence type="ECO:0000256" key="4">
    <source>
        <dbReference type="ARBA" id="ARBA00022806"/>
    </source>
</evidence>
<evidence type="ECO:0000256" key="5">
    <source>
        <dbReference type="ARBA" id="ARBA00022840"/>
    </source>
</evidence>
<dbReference type="PROSITE" id="PS51194">
    <property type="entry name" value="HELICASE_CTER"/>
    <property type="match status" value="1"/>
</dbReference>
<dbReference type="VEuPathDB" id="VectorBase:LOC119181607"/>
<evidence type="ECO:0000256" key="3">
    <source>
        <dbReference type="ARBA" id="ARBA00022801"/>
    </source>
</evidence>
<dbReference type="InterPro" id="IPR014001">
    <property type="entry name" value="Helicase_ATP-bd"/>
</dbReference>
<reference evidence="8" key="2">
    <citation type="submission" date="2021-09" db="EMBL/GenBank/DDBJ databases">
        <authorList>
            <person name="Jia N."/>
            <person name="Wang J."/>
            <person name="Shi W."/>
            <person name="Du L."/>
            <person name="Sun Y."/>
            <person name="Zhan W."/>
            <person name="Jiang J."/>
            <person name="Wang Q."/>
            <person name="Zhang B."/>
            <person name="Ji P."/>
            <person name="Sakyi L.B."/>
            <person name="Cui X."/>
            <person name="Yuan T."/>
            <person name="Jiang B."/>
            <person name="Yang W."/>
            <person name="Lam T.T.-Y."/>
            <person name="Chang Q."/>
            <person name="Ding S."/>
            <person name="Wang X."/>
            <person name="Zhu J."/>
            <person name="Ruan X."/>
            <person name="Zhao L."/>
            <person name="Wei J."/>
            <person name="Que T."/>
            <person name="Du C."/>
            <person name="Cheng J."/>
            <person name="Dai P."/>
            <person name="Han X."/>
            <person name="Huang E."/>
            <person name="Gao Y."/>
            <person name="Liu J."/>
            <person name="Shao H."/>
            <person name="Ye R."/>
            <person name="Li L."/>
            <person name="Wei W."/>
            <person name="Wang X."/>
            <person name="Wang C."/>
            <person name="Huo Q."/>
            <person name="Li W."/>
            <person name="Guo W."/>
            <person name="Chen H."/>
            <person name="Chen S."/>
            <person name="Zhou L."/>
            <person name="Zhou L."/>
            <person name="Ni X."/>
            <person name="Tian J."/>
            <person name="Zhou Y."/>
            <person name="Sheng Y."/>
            <person name="Liu T."/>
            <person name="Pan Y."/>
            <person name="Xia L."/>
            <person name="Li J."/>
            <person name="Zhao F."/>
            <person name="Cao W."/>
        </authorList>
    </citation>
    <scope>NUCLEOTIDE SEQUENCE</scope>
    <source>
        <strain evidence="8">Rmic-2018</strain>
        <tissue evidence="8">Larvae</tissue>
    </source>
</reference>
<evidence type="ECO:0000313" key="8">
    <source>
        <dbReference type="EMBL" id="KAH8035947.1"/>
    </source>
</evidence>
<dbReference type="Pfam" id="PF00270">
    <property type="entry name" value="DEAD"/>
    <property type="match status" value="1"/>
</dbReference>
<dbReference type="GO" id="GO:0016787">
    <property type="term" value="F:hydrolase activity"/>
    <property type="evidence" value="ECO:0007669"/>
    <property type="project" value="UniProtKB-KW"/>
</dbReference>
<evidence type="ECO:0000259" key="7">
    <source>
        <dbReference type="PROSITE" id="PS51194"/>
    </source>
</evidence>
<dbReference type="Pfam" id="PF00271">
    <property type="entry name" value="Helicase_C"/>
    <property type="match status" value="1"/>
</dbReference>
<dbReference type="InterPro" id="IPR027417">
    <property type="entry name" value="P-loop_NTPase"/>
</dbReference>
<name>A0A9J6EN53_RHIMP</name>
<reference evidence="8" key="1">
    <citation type="journal article" date="2020" name="Cell">
        <title>Large-Scale Comparative Analyses of Tick Genomes Elucidate Their Genetic Diversity and Vector Capacities.</title>
        <authorList>
            <consortium name="Tick Genome and Microbiome Consortium (TIGMIC)"/>
            <person name="Jia N."/>
            <person name="Wang J."/>
            <person name="Shi W."/>
            <person name="Du L."/>
            <person name="Sun Y."/>
            <person name="Zhan W."/>
            <person name="Jiang J.F."/>
            <person name="Wang Q."/>
            <person name="Zhang B."/>
            <person name="Ji P."/>
            <person name="Bell-Sakyi L."/>
            <person name="Cui X.M."/>
            <person name="Yuan T.T."/>
            <person name="Jiang B.G."/>
            <person name="Yang W.F."/>
            <person name="Lam T.T."/>
            <person name="Chang Q.C."/>
            <person name="Ding S.J."/>
            <person name="Wang X.J."/>
            <person name="Zhu J.G."/>
            <person name="Ruan X.D."/>
            <person name="Zhao L."/>
            <person name="Wei J.T."/>
            <person name="Ye R.Z."/>
            <person name="Que T.C."/>
            <person name="Du C.H."/>
            <person name="Zhou Y.H."/>
            <person name="Cheng J.X."/>
            <person name="Dai P.F."/>
            <person name="Guo W.B."/>
            <person name="Han X.H."/>
            <person name="Huang E.J."/>
            <person name="Li L.F."/>
            <person name="Wei W."/>
            <person name="Gao Y.C."/>
            <person name="Liu J.Z."/>
            <person name="Shao H.Z."/>
            <person name="Wang X."/>
            <person name="Wang C.C."/>
            <person name="Yang T.C."/>
            <person name="Huo Q.B."/>
            <person name="Li W."/>
            <person name="Chen H.Y."/>
            <person name="Chen S.E."/>
            <person name="Zhou L.G."/>
            <person name="Ni X.B."/>
            <person name="Tian J.H."/>
            <person name="Sheng Y."/>
            <person name="Liu T."/>
            <person name="Pan Y.S."/>
            <person name="Xia L.Y."/>
            <person name="Li J."/>
            <person name="Zhao F."/>
            <person name="Cao W.C."/>
        </authorList>
    </citation>
    <scope>NUCLEOTIDE SEQUENCE</scope>
    <source>
        <strain evidence="8">Rmic-2018</strain>
    </source>
</reference>
<dbReference type="SMART" id="SM00487">
    <property type="entry name" value="DEXDc"/>
    <property type="match status" value="1"/>
</dbReference>
<accession>A0A9J6EN53</accession>
<keyword evidence="9" id="KW-1185">Reference proteome</keyword>
<keyword evidence="3" id="KW-0378">Hydrolase</keyword>
<gene>
    <name evidence="8" type="ORF">HPB51_013488</name>
</gene>
<dbReference type="EC" id="3.6.4.13" evidence="1"/>